<evidence type="ECO:0000259" key="4">
    <source>
        <dbReference type="Pfam" id="PF07587"/>
    </source>
</evidence>
<keyword evidence="2" id="KW-0732">Signal</keyword>
<feature type="chain" id="PRO_5034957034" evidence="2">
    <location>
        <begin position="22"/>
        <end position="1039"/>
    </location>
</feature>
<evidence type="ECO:0000256" key="1">
    <source>
        <dbReference type="SAM" id="MobiDB-lite"/>
    </source>
</evidence>
<proteinExistence type="predicted"/>
<keyword evidence="7" id="KW-1185">Reference proteome</keyword>
<feature type="region of interest" description="Disordered" evidence="1">
    <location>
        <begin position="537"/>
        <end position="558"/>
    </location>
</feature>
<feature type="signal peptide" evidence="2">
    <location>
        <begin position="1"/>
        <end position="21"/>
    </location>
</feature>
<sequence>MKARFLTLTTILGAAAGLAAAAAVPTPVAAPAPTPAAAPGQTAAPAAVANQKPTKEQLDFFENKIRPVLVGSCYKCHSAEEKKAKGGLVLDTREGWMHGGENGTAIIPGNPEKSLLIKAVQYHDEDLQMPPDGNKLEAKQIADLVTWVKMGAPDPRTNGGVKLTGLNDTARHHWSFQPIQNSPVPAVKNAGWVKNPVDNFVLSKLEQSGMVPNHPAARETLLRRATYDLIGLPPTPEEITAFQKDTSPNAFEKVIDRLLASPQYGERWGRYWLDSARYSDTSGIENNNRGQDYRYAYAWTYRDYVINSFNADKPYDQFLKEQIAADLLPTAKTNPETLAALGFLTVGKRFQNPNDQIDERIDALTKATMALTVSCARCHDHKFDPVPTADYYSLHGVFVSTEEPVQKPLIGTTPTGPEYQDFIKRLTELEAKNRDQYYSTIESKHKEFYRKSGVYLQVGMMYRSNDAEQINARNKLIAEHKLDRDLYQTLRIDPRRDSAVMGPFYKFSQLKAEDYAAKVPEILKQIQGSTDAAVAATDKGADKAAEKNKADRKADRKAFVSSNPPINPLVKAAFKDVKPEQIKSFADVSAIYGKMFAALEPRHAEYLKASRSTMKGEVTGFSEEELEILNFPIKMHPASSLSDEGFKVAIADLRLQNGGFQRFSGLASVNELQLTHPGSPARAMVVEDSERPRNSYVFIRGEAQNRGPIVPRQFLEIIAGKDRKPFSVGSGRRELADSIATPANPLTARVAVNRMWARHFGDGFVRTLDDMGVMCDPPSHPELLDYLASRFIAEGWSFKKMHKLIMTSATYQLSSDANPAYVNKDPDNRLMWRANLRRLDFEAIRDTMLMFTGKLDLTLGGKPVNLTDEPYSNRRSVYGYIDRGLVPELMQQFDFADPDMANSKRTSTIVPQQALFFMNSPMSVDVARKAVSREEFVNAKDDVAKVKALYEVIFQRAPKAQEVQIAREFVAAASAAAPDQVSKAAVKSGKTRTVDNTGKYGNLRAAIKNSGELVERRPLTVWEQYAQALLMSNEIAYVN</sequence>
<feature type="domain" description="Cytochrome C Planctomycete-type" evidence="5">
    <location>
        <begin position="73"/>
        <end position="133"/>
    </location>
</feature>
<dbReference type="InterPro" id="IPR011444">
    <property type="entry name" value="DUF1549"/>
</dbReference>
<evidence type="ECO:0000259" key="5">
    <source>
        <dbReference type="Pfam" id="PF07635"/>
    </source>
</evidence>
<gene>
    <name evidence="6" type="ORF">IPV69_10800</name>
</gene>
<feature type="compositionally biased region" description="Basic and acidic residues" evidence="1">
    <location>
        <begin position="539"/>
        <end position="558"/>
    </location>
</feature>
<dbReference type="SUPFAM" id="SSF46626">
    <property type="entry name" value="Cytochrome c"/>
    <property type="match status" value="1"/>
</dbReference>
<dbReference type="GO" id="GO:0020037">
    <property type="term" value="F:heme binding"/>
    <property type="evidence" value="ECO:0007669"/>
    <property type="project" value="InterPro"/>
</dbReference>
<reference evidence="6 7" key="1">
    <citation type="submission" date="2020-10" db="EMBL/GenBank/DDBJ databases">
        <title>Wide distribution of Phycisphaera-like planctomycetes from WD2101 soil group in peatlands and genome analysis of the first cultivated representative.</title>
        <authorList>
            <person name="Dedysh S.N."/>
            <person name="Beletsky A.V."/>
            <person name="Ivanova A."/>
            <person name="Kulichevskaya I.S."/>
            <person name="Suzina N.E."/>
            <person name="Philippov D.A."/>
            <person name="Rakitin A.L."/>
            <person name="Mardanov A.V."/>
            <person name="Ravin N.V."/>
        </authorList>
    </citation>
    <scope>NUCLEOTIDE SEQUENCE [LARGE SCALE GENOMIC DNA]</scope>
    <source>
        <strain evidence="6 7">M1803</strain>
    </source>
</reference>
<dbReference type="Pfam" id="PF07587">
    <property type="entry name" value="PSD1"/>
    <property type="match status" value="1"/>
</dbReference>
<dbReference type="InterPro" id="IPR022655">
    <property type="entry name" value="DUF1553"/>
</dbReference>
<organism evidence="6 7">
    <name type="scientific">Humisphaera borealis</name>
    <dbReference type="NCBI Taxonomy" id="2807512"/>
    <lineage>
        <taxon>Bacteria</taxon>
        <taxon>Pseudomonadati</taxon>
        <taxon>Planctomycetota</taxon>
        <taxon>Phycisphaerae</taxon>
        <taxon>Tepidisphaerales</taxon>
        <taxon>Tepidisphaeraceae</taxon>
        <taxon>Humisphaera</taxon>
    </lineage>
</organism>
<evidence type="ECO:0000313" key="6">
    <source>
        <dbReference type="EMBL" id="QOV91804.1"/>
    </source>
</evidence>
<dbReference type="AlphaFoldDB" id="A0A7M2X2B0"/>
<protein>
    <submittedName>
        <fullName evidence="6">PSD1 domain-containing protein</fullName>
    </submittedName>
</protein>
<dbReference type="EMBL" id="CP063458">
    <property type="protein sequence ID" value="QOV91804.1"/>
    <property type="molecule type" value="Genomic_DNA"/>
</dbReference>
<name>A0A7M2X2B0_9BACT</name>
<dbReference type="PANTHER" id="PTHR35889">
    <property type="entry name" value="CYCLOINULO-OLIGOSACCHARIDE FRUCTANOTRANSFERASE-RELATED"/>
    <property type="match status" value="1"/>
</dbReference>
<dbReference type="PANTHER" id="PTHR35889:SF3">
    <property type="entry name" value="F-BOX DOMAIN-CONTAINING PROTEIN"/>
    <property type="match status" value="1"/>
</dbReference>
<dbReference type="KEGG" id="hbs:IPV69_10800"/>
<accession>A0A7M2X2B0</accession>
<dbReference type="InterPro" id="IPR011429">
    <property type="entry name" value="Cyt_c_Planctomycete-type"/>
</dbReference>
<evidence type="ECO:0000259" key="3">
    <source>
        <dbReference type="Pfam" id="PF07583"/>
    </source>
</evidence>
<dbReference type="Pfam" id="PF07635">
    <property type="entry name" value="PSCyt1"/>
    <property type="match status" value="1"/>
</dbReference>
<dbReference type="RefSeq" id="WP_206295120.1">
    <property type="nucleotide sequence ID" value="NZ_CP063458.1"/>
</dbReference>
<evidence type="ECO:0000256" key="2">
    <source>
        <dbReference type="SAM" id="SignalP"/>
    </source>
</evidence>
<evidence type="ECO:0000313" key="7">
    <source>
        <dbReference type="Proteomes" id="UP000593765"/>
    </source>
</evidence>
<dbReference type="Proteomes" id="UP000593765">
    <property type="component" value="Chromosome"/>
</dbReference>
<dbReference type="GO" id="GO:0009055">
    <property type="term" value="F:electron transfer activity"/>
    <property type="evidence" value="ECO:0007669"/>
    <property type="project" value="InterPro"/>
</dbReference>
<feature type="domain" description="DUF1553" evidence="4">
    <location>
        <begin position="731"/>
        <end position="969"/>
    </location>
</feature>
<dbReference type="InterPro" id="IPR036909">
    <property type="entry name" value="Cyt_c-like_dom_sf"/>
</dbReference>
<dbReference type="Pfam" id="PF07583">
    <property type="entry name" value="PSCyt2"/>
    <property type="match status" value="1"/>
</dbReference>
<feature type="domain" description="DUF1549" evidence="3">
    <location>
        <begin position="196"/>
        <end position="402"/>
    </location>
</feature>